<name>A0A8J6BNM0_ZIZPA</name>
<dbReference type="Proteomes" id="UP000729402">
    <property type="component" value="Unassembled WGS sequence"/>
</dbReference>
<dbReference type="AlphaFoldDB" id="A0A8J6BNM0"/>
<sequence length="72" mass="8088">MVRFATLCLSKGKMSIYQLSIFDACGPVNKRFPKTIHVTLLAITGLVFRDKTTTDIILAYHLATELLDIYVP</sequence>
<accession>A0A8J6BNM0</accession>
<organism evidence="1 2">
    <name type="scientific">Zizania palustris</name>
    <name type="common">Northern wild rice</name>
    <dbReference type="NCBI Taxonomy" id="103762"/>
    <lineage>
        <taxon>Eukaryota</taxon>
        <taxon>Viridiplantae</taxon>
        <taxon>Streptophyta</taxon>
        <taxon>Embryophyta</taxon>
        <taxon>Tracheophyta</taxon>
        <taxon>Spermatophyta</taxon>
        <taxon>Magnoliopsida</taxon>
        <taxon>Liliopsida</taxon>
        <taxon>Poales</taxon>
        <taxon>Poaceae</taxon>
        <taxon>BOP clade</taxon>
        <taxon>Oryzoideae</taxon>
        <taxon>Oryzeae</taxon>
        <taxon>Zizaniinae</taxon>
        <taxon>Zizania</taxon>
    </lineage>
</organism>
<evidence type="ECO:0000313" key="1">
    <source>
        <dbReference type="EMBL" id="KAG8088676.1"/>
    </source>
</evidence>
<evidence type="ECO:0000313" key="2">
    <source>
        <dbReference type="Proteomes" id="UP000729402"/>
    </source>
</evidence>
<reference evidence="1" key="1">
    <citation type="journal article" date="2021" name="bioRxiv">
        <title>Whole Genome Assembly and Annotation of Northern Wild Rice, Zizania palustris L., Supports a Whole Genome Duplication in the Zizania Genus.</title>
        <authorList>
            <person name="Haas M."/>
            <person name="Kono T."/>
            <person name="Macchietto M."/>
            <person name="Millas R."/>
            <person name="McGilp L."/>
            <person name="Shao M."/>
            <person name="Duquette J."/>
            <person name="Hirsch C.N."/>
            <person name="Kimball J."/>
        </authorList>
    </citation>
    <scope>NUCLEOTIDE SEQUENCE</scope>
    <source>
        <tissue evidence="1">Fresh leaf tissue</tissue>
    </source>
</reference>
<keyword evidence="2" id="KW-1185">Reference proteome</keyword>
<gene>
    <name evidence="1" type="ORF">GUJ93_ZPchr0010g9079</name>
</gene>
<proteinExistence type="predicted"/>
<protein>
    <submittedName>
        <fullName evidence="1">Uncharacterized protein</fullName>
    </submittedName>
</protein>
<comment type="caution">
    <text evidence="1">The sequence shown here is derived from an EMBL/GenBank/DDBJ whole genome shotgun (WGS) entry which is preliminary data.</text>
</comment>
<dbReference type="EMBL" id="JAAALK010000082">
    <property type="protein sequence ID" value="KAG8088676.1"/>
    <property type="molecule type" value="Genomic_DNA"/>
</dbReference>
<reference evidence="1" key="2">
    <citation type="submission" date="2021-02" db="EMBL/GenBank/DDBJ databases">
        <authorList>
            <person name="Kimball J.A."/>
            <person name="Haas M.W."/>
            <person name="Macchietto M."/>
            <person name="Kono T."/>
            <person name="Duquette J."/>
            <person name="Shao M."/>
        </authorList>
    </citation>
    <scope>NUCLEOTIDE SEQUENCE</scope>
    <source>
        <tissue evidence="1">Fresh leaf tissue</tissue>
    </source>
</reference>